<organism evidence="6 7">
    <name type="scientific">Oopsacas minuta</name>
    <dbReference type="NCBI Taxonomy" id="111878"/>
    <lineage>
        <taxon>Eukaryota</taxon>
        <taxon>Metazoa</taxon>
        <taxon>Porifera</taxon>
        <taxon>Hexactinellida</taxon>
        <taxon>Hexasterophora</taxon>
        <taxon>Lyssacinosida</taxon>
        <taxon>Leucopsacidae</taxon>
        <taxon>Oopsacas</taxon>
    </lineage>
</organism>
<evidence type="ECO:0000256" key="4">
    <source>
        <dbReference type="SAM" id="MobiDB-lite"/>
    </source>
</evidence>
<feature type="domain" description="FLYWCH-type" evidence="5">
    <location>
        <begin position="3"/>
        <end position="44"/>
    </location>
</feature>
<sequence length="157" mass="17261">MEGGYMFTVQRRIGDMVHWQCEERGTCKARIHTKGAEIVKRTTGQPEADNTTPSASVLAPPVQPTTLAELALPAVYQQAAKGEQFLLYDSGTDNVHRFLIFGTQHNLGMLQRSKIWLANGTSPLCQVYVVHGLRGGDDPMKTGHLLPSLFVLSPNKT</sequence>
<evidence type="ECO:0000256" key="2">
    <source>
        <dbReference type="ARBA" id="ARBA00022771"/>
    </source>
</evidence>
<feature type="compositionally biased region" description="Polar residues" evidence="4">
    <location>
        <begin position="42"/>
        <end position="55"/>
    </location>
</feature>
<dbReference type="Proteomes" id="UP001165289">
    <property type="component" value="Unassembled WGS sequence"/>
</dbReference>
<evidence type="ECO:0000256" key="3">
    <source>
        <dbReference type="ARBA" id="ARBA00022833"/>
    </source>
</evidence>
<evidence type="ECO:0000313" key="6">
    <source>
        <dbReference type="EMBL" id="KAI6648229.1"/>
    </source>
</evidence>
<accession>A0AAV7JIE6</accession>
<gene>
    <name evidence="6" type="ORF">LOD99_12038</name>
</gene>
<evidence type="ECO:0000256" key="1">
    <source>
        <dbReference type="ARBA" id="ARBA00022723"/>
    </source>
</evidence>
<name>A0AAV7JIE6_9METZ</name>
<evidence type="ECO:0000313" key="7">
    <source>
        <dbReference type="Proteomes" id="UP001165289"/>
    </source>
</evidence>
<dbReference type="GO" id="GO:0008270">
    <property type="term" value="F:zinc ion binding"/>
    <property type="evidence" value="ECO:0007669"/>
    <property type="project" value="UniProtKB-KW"/>
</dbReference>
<keyword evidence="3" id="KW-0862">Zinc</keyword>
<protein>
    <submittedName>
        <fullName evidence="6">GfV-C17-ORF1</fullName>
    </submittedName>
</protein>
<keyword evidence="7" id="KW-1185">Reference proteome</keyword>
<comment type="caution">
    <text evidence="6">The sequence shown here is derived from an EMBL/GenBank/DDBJ whole genome shotgun (WGS) entry which is preliminary data.</text>
</comment>
<keyword evidence="1" id="KW-0479">Metal-binding</keyword>
<dbReference type="InterPro" id="IPR007588">
    <property type="entry name" value="Znf_FLYWCH"/>
</dbReference>
<proteinExistence type="predicted"/>
<keyword evidence="2" id="KW-0863">Zinc-finger</keyword>
<reference evidence="6 7" key="1">
    <citation type="journal article" date="2023" name="BMC Biol.">
        <title>The compact genome of the sponge Oopsacas minuta (Hexactinellida) is lacking key metazoan core genes.</title>
        <authorList>
            <person name="Santini S."/>
            <person name="Schenkelaars Q."/>
            <person name="Jourda C."/>
            <person name="Duchesne M."/>
            <person name="Belahbib H."/>
            <person name="Rocher C."/>
            <person name="Selva M."/>
            <person name="Riesgo A."/>
            <person name="Vervoort M."/>
            <person name="Leys S.P."/>
            <person name="Kodjabachian L."/>
            <person name="Le Bivic A."/>
            <person name="Borchiellini C."/>
            <person name="Claverie J.M."/>
            <person name="Renard E."/>
        </authorList>
    </citation>
    <scope>NUCLEOTIDE SEQUENCE [LARGE SCALE GENOMIC DNA]</scope>
    <source>
        <strain evidence="6">SPO-2</strain>
    </source>
</reference>
<dbReference type="Gene3D" id="2.20.25.240">
    <property type="match status" value="1"/>
</dbReference>
<evidence type="ECO:0000259" key="5">
    <source>
        <dbReference type="Pfam" id="PF04500"/>
    </source>
</evidence>
<feature type="region of interest" description="Disordered" evidence="4">
    <location>
        <begin position="40"/>
        <end position="59"/>
    </location>
</feature>
<dbReference type="EMBL" id="JAKMXF010000332">
    <property type="protein sequence ID" value="KAI6648229.1"/>
    <property type="molecule type" value="Genomic_DNA"/>
</dbReference>
<dbReference type="AlphaFoldDB" id="A0AAV7JIE6"/>
<dbReference type="Pfam" id="PF04500">
    <property type="entry name" value="FLYWCH"/>
    <property type="match status" value="1"/>
</dbReference>